<dbReference type="AlphaFoldDB" id="I2GU04"/>
<evidence type="ECO:0000256" key="1">
    <source>
        <dbReference type="SAM" id="SignalP"/>
    </source>
</evidence>
<dbReference type="PROSITE" id="PS51257">
    <property type="entry name" value="PROKAR_LIPOPROTEIN"/>
    <property type="match status" value="1"/>
</dbReference>
<keyword evidence="1" id="KW-0732">Signal</keyword>
<dbReference type="EMBL" id="HE805916">
    <property type="protein sequence ID" value="CCH57605.1"/>
    <property type="molecule type" value="Genomic_DNA"/>
</dbReference>
<evidence type="ECO:0000313" key="3">
    <source>
        <dbReference type="Proteomes" id="UP000009309"/>
    </source>
</evidence>
<gene>
    <name evidence="2" type="ORF">BN8_p06799</name>
</gene>
<keyword evidence="2" id="KW-0614">Plasmid</keyword>
<sequence length="146" mass="15789">MKNTLLLACGLLLTGIACQTESLDIQRSFPFQLTIDPFPASIPWQKPTSVGFGVKPTYITSNNVYTFSWQVAAPVRGVLLLNNKAVAPGAKTAVTASLNRVLSDTLTYVPTDSGAHEIRVRVFDSMGQARDTTFTITAIRSNGNIK</sequence>
<dbReference type="Gene3D" id="2.60.40.2410">
    <property type="entry name" value="Uncharacterised protein PF12988, DUF3872"/>
    <property type="match status" value="1"/>
</dbReference>
<evidence type="ECO:0000313" key="2">
    <source>
        <dbReference type="EMBL" id="CCH57605.1"/>
    </source>
</evidence>
<reference evidence="2 3" key="1">
    <citation type="journal article" date="2012" name="J. Bacteriol.">
        <title>Genome Sequence of the Filamentous Bacterium Fibrisoma limi BUZ 3T.</title>
        <authorList>
            <person name="Filippini M."/>
            <person name="Qi W."/>
            <person name="Jaenicke S."/>
            <person name="Goesmann A."/>
            <person name="Smits T.H."/>
            <person name="Bagheri H.C."/>
        </authorList>
    </citation>
    <scope>NUCLEOTIDE SEQUENCE [LARGE SCALE GENOMIC DNA]</scope>
    <source>
        <strain evidence="3">BUZ 3T</strain>
        <plasmid evidence="2 3">pFLIM01</plasmid>
    </source>
</reference>
<protein>
    <submittedName>
        <fullName evidence="2">Uncharacterized protein</fullName>
    </submittedName>
</protein>
<dbReference type="InterPro" id="IPR038707">
    <property type="entry name" value="TraQ_sf"/>
</dbReference>
<accession>I2GU04</accession>
<feature type="chain" id="PRO_5003658796" evidence="1">
    <location>
        <begin position="20"/>
        <end position="146"/>
    </location>
</feature>
<dbReference type="OrthoDB" id="953876at2"/>
<dbReference type="RefSeq" id="WP_015056940.1">
    <property type="nucleotide sequence ID" value="NC_019017.1"/>
</dbReference>
<dbReference type="Proteomes" id="UP000009309">
    <property type="component" value="Plasmid pFLIM01"/>
</dbReference>
<proteinExistence type="predicted"/>
<feature type="signal peptide" evidence="1">
    <location>
        <begin position="1"/>
        <end position="19"/>
    </location>
</feature>
<name>I2GU04_9BACT</name>
<keyword evidence="3" id="KW-1185">Reference proteome</keyword>
<organism evidence="2 3">
    <name type="scientific">Fibrisoma limi BUZ 3</name>
    <dbReference type="NCBI Taxonomy" id="1185876"/>
    <lineage>
        <taxon>Bacteria</taxon>
        <taxon>Pseudomonadati</taxon>
        <taxon>Bacteroidota</taxon>
        <taxon>Cytophagia</taxon>
        <taxon>Cytophagales</taxon>
        <taxon>Spirosomataceae</taxon>
        <taxon>Fibrisoma</taxon>
    </lineage>
</organism>
<geneLocation type="plasmid" evidence="2 3">
    <name>pFLIM01</name>
</geneLocation>